<dbReference type="InterPro" id="IPR036291">
    <property type="entry name" value="NAD(P)-bd_dom_sf"/>
</dbReference>
<evidence type="ECO:0000256" key="2">
    <source>
        <dbReference type="ARBA" id="ARBA00023277"/>
    </source>
</evidence>
<dbReference type="CDD" id="cd08946">
    <property type="entry name" value="SDR_e"/>
    <property type="match status" value="1"/>
</dbReference>
<feature type="domain" description="NAD-dependent epimerase/dehydratase" evidence="3">
    <location>
        <begin position="10"/>
        <end position="253"/>
    </location>
</feature>
<accession>A0A840AJ16</accession>
<keyword evidence="4" id="KW-0413">Isomerase</keyword>
<evidence type="ECO:0000313" key="4">
    <source>
        <dbReference type="EMBL" id="MBB3930190.1"/>
    </source>
</evidence>
<gene>
    <name evidence="4" type="ORF">GGR25_001229</name>
</gene>
<dbReference type="EMBL" id="JACIDS010000002">
    <property type="protein sequence ID" value="MBB3930190.1"/>
    <property type="molecule type" value="Genomic_DNA"/>
</dbReference>
<dbReference type="InterPro" id="IPR001509">
    <property type="entry name" value="Epimerase_deHydtase"/>
</dbReference>
<reference evidence="4 5" key="1">
    <citation type="submission" date="2020-08" db="EMBL/GenBank/DDBJ databases">
        <title>Genomic Encyclopedia of Type Strains, Phase IV (KMG-IV): sequencing the most valuable type-strain genomes for metagenomic binning, comparative biology and taxonomic classification.</title>
        <authorList>
            <person name="Goeker M."/>
        </authorList>
    </citation>
    <scope>NUCLEOTIDE SEQUENCE [LARGE SCALE GENOMIC DNA]</scope>
    <source>
        <strain evidence="4 5">DSM 25966</strain>
    </source>
</reference>
<dbReference type="Proteomes" id="UP000553963">
    <property type="component" value="Unassembled WGS sequence"/>
</dbReference>
<dbReference type="PANTHER" id="PTHR43103">
    <property type="entry name" value="NUCLEOSIDE-DIPHOSPHATE-SUGAR EPIMERASE"/>
    <property type="match status" value="1"/>
</dbReference>
<dbReference type="Pfam" id="PF01370">
    <property type="entry name" value="Epimerase"/>
    <property type="match status" value="1"/>
</dbReference>
<dbReference type="PANTHER" id="PTHR43103:SF3">
    <property type="entry name" value="ADP-L-GLYCERO-D-MANNO-HEPTOSE-6-EPIMERASE"/>
    <property type="match status" value="1"/>
</dbReference>
<evidence type="ECO:0000259" key="3">
    <source>
        <dbReference type="Pfam" id="PF01370"/>
    </source>
</evidence>
<dbReference type="EC" id="5.1.3.6" evidence="4"/>
<dbReference type="SUPFAM" id="SSF51735">
    <property type="entry name" value="NAD(P)-binding Rossmann-fold domains"/>
    <property type="match status" value="1"/>
</dbReference>
<keyword evidence="1" id="KW-0521">NADP</keyword>
<name>A0A840AJ16_9HYPH</name>
<sequence length="337" mass="36434">MMEASAKMTILVTGSSGFVGLNIVEHLLARGDDVIGVSDRPVPQIAALAFAELPGRLVQIVADVRSQHAMQRIMSEYGVKRVVHAAAVTSNTARERTEACHTVGVNMGGLTAVAGAAAALGVERFVFVSSNAVFGGGVPDYALLDEDWPKAPGTIYALSKWTGEMILDLLGASTGLDWVAGRLAGVFGPWEYRTGIRDFMNPVFQANTLAIAGRHAFLPRRGKSNWHFARDAASALVTLLDTPSHRHKVYNLGTPYVWSIADWCDRLAARFPAFQIHVGTGDGAPIDLYGDHDGGILSGDRFTQEFGPTGRFDLDAAFEHLMEWQERHDQFGLRSAA</sequence>
<protein>
    <submittedName>
        <fullName evidence="4">UDP-glucuronate 4-epimerase</fullName>
        <ecNumber evidence="4">5.1.3.6</ecNumber>
    </submittedName>
</protein>
<dbReference type="RefSeq" id="WP_183397873.1">
    <property type="nucleotide sequence ID" value="NZ_JACIDS010000002.1"/>
</dbReference>
<dbReference type="GO" id="GO:0050378">
    <property type="term" value="F:UDP-glucuronate 4-epimerase activity"/>
    <property type="evidence" value="ECO:0007669"/>
    <property type="project" value="UniProtKB-EC"/>
</dbReference>
<evidence type="ECO:0000313" key="5">
    <source>
        <dbReference type="Proteomes" id="UP000553963"/>
    </source>
</evidence>
<organism evidence="4 5">
    <name type="scientific">Kaistia hirudinis</name>
    <dbReference type="NCBI Taxonomy" id="1293440"/>
    <lineage>
        <taxon>Bacteria</taxon>
        <taxon>Pseudomonadati</taxon>
        <taxon>Pseudomonadota</taxon>
        <taxon>Alphaproteobacteria</taxon>
        <taxon>Hyphomicrobiales</taxon>
        <taxon>Kaistiaceae</taxon>
        <taxon>Kaistia</taxon>
    </lineage>
</organism>
<keyword evidence="2" id="KW-0119">Carbohydrate metabolism</keyword>
<keyword evidence="5" id="KW-1185">Reference proteome</keyword>
<comment type="caution">
    <text evidence="4">The sequence shown here is derived from an EMBL/GenBank/DDBJ whole genome shotgun (WGS) entry which is preliminary data.</text>
</comment>
<evidence type="ECO:0000256" key="1">
    <source>
        <dbReference type="ARBA" id="ARBA00022857"/>
    </source>
</evidence>
<proteinExistence type="predicted"/>
<dbReference type="Gene3D" id="3.40.50.720">
    <property type="entry name" value="NAD(P)-binding Rossmann-like Domain"/>
    <property type="match status" value="1"/>
</dbReference>
<dbReference type="AlphaFoldDB" id="A0A840AJ16"/>